<dbReference type="Gene3D" id="4.10.520.10">
    <property type="entry name" value="IHF-like DNA-binding proteins"/>
    <property type="match status" value="1"/>
</dbReference>
<dbReference type="PANTHER" id="PTHR33175:SF5">
    <property type="entry name" value="INTEGRATION HOST FACTOR SUBUNIT BETA"/>
    <property type="match status" value="1"/>
</dbReference>
<dbReference type="GO" id="GO:0005694">
    <property type="term" value="C:chromosome"/>
    <property type="evidence" value="ECO:0007669"/>
    <property type="project" value="InterPro"/>
</dbReference>
<keyword evidence="3 9" id="KW-0810">Translation regulation</keyword>
<dbReference type="RefSeq" id="WP_007525297.1">
    <property type="nucleotide sequence ID" value="NZ_CAURJL010000014.1"/>
</dbReference>
<dbReference type="CDD" id="cd13836">
    <property type="entry name" value="IHF_B"/>
    <property type="match status" value="1"/>
</dbReference>
<dbReference type="PROSITE" id="PS00045">
    <property type="entry name" value="HISTONE_LIKE"/>
    <property type="match status" value="1"/>
</dbReference>
<dbReference type="EMBL" id="QEPN01000002">
    <property type="protein sequence ID" value="RDE72956.1"/>
    <property type="molecule type" value="Genomic_DNA"/>
</dbReference>
<evidence type="ECO:0000256" key="5">
    <source>
        <dbReference type="ARBA" id="ARBA00023125"/>
    </source>
</evidence>
<dbReference type="GO" id="GO:0006310">
    <property type="term" value="P:DNA recombination"/>
    <property type="evidence" value="ECO:0007669"/>
    <property type="project" value="UniProtKB-KW"/>
</dbReference>
<accession>A0A369YM24</accession>
<dbReference type="GO" id="GO:0030527">
    <property type="term" value="F:structural constituent of chromatin"/>
    <property type="evidence" value="ECO:0007669"/>
    <property type="project" value="InterPro"/>
</dbReference>
<keyword evidence="7 9" id="KW-0233">DNA recombination</keyword>
<keyword evidence="4 9" id="KW-0805">Transcription regulation</keyword>
<comment type="function">
    <text evidence="9">This protein is one of the two subunits of integration host factor, a specific DNA-binding protein that functions in genetic recombination as well as in transcriptional and translational control.</text>
</comment>
<dbReference type="GO" id="GO:0003677">
    <property type="term" value="F:DNA binding"/>
    <property type="evidence" value="ECO:0007669"/>
    <property type="project" value="UniProtKB-KW"/>
</dbReference>
<dbReference type="InterPro" id="IPR010992">
    <property type="entry name" value="IHF-like_DNA-bd_dom_sf"/>
</dbReference>
<protein>
    <recommendedName>
        <fullName evidence="2 9">Integration host factor subunit beta</fullName>
    </recommendedName>
</protein>
<evidence type="ECO:0000313" key="13">
    <source>
        <dbReference type="Proteomes" id="UP000253950"/>
    </source>
</evidence>
<proteinExistence type="inferred from homology"/>
<sequence>MTKSELIDELVRAQPNLSTKLVDEGIKEILEQITHSLEQGSRVEIRGFGSFSLHFRAPRLGRNPRTGENVELAAKSVPYFKAGKALKSLVDTEE</sequence>
<comment type="similarity">
    <text evidence="1 8">Belongs to the bacterial histone-like protein family.</text>
</comment>
<evidence type="ECO:0000256" key="6">
    <source>
        <dbReference type="ARBA" id="ARBA00023163"/>
    </source>
</evidence>
<dbReference type="InterPro" id="IPR005685">
    <property type="entry name" value="IHF_beta"/>
</dbReference>
<dbReference type="GO" id="GO:0005829">
    <property type="term" value="C:cytosol"/>
    <property type="evidence" value="ECO:0007669"/>
    <property type="project" value="TreeGrafter"/>
</dbReference>
<evidence type="ECO:0000256" key="8">
    <source>
        <dbReference type="RuleBase" id="RU003939"/>
    </source>
</evidence>
<dbReference type="GO" id="GO:0006355">
    <property type="term" value="P:regulation of DNA-templated transcription"/>
    <property type="evidence" value="ECO:0007669"/>
    <property type="project" value="InterPro"/>
</dbReference>
<dbReference type="PANTHER" id="PTHR33175">
    <property type="entry name" value="DNA-BINDING PROTEIN HU"/>
    <property type="match status" value="1"/>
</dbReference>
<dbReference type="EMBL" id="QEQG01000002">
    <property type="protein sequence ID" value="RDF12580.1"/>
    <property type="molecule type" value="Genomic_DNA"/>
</dbReference>
<dbReference type="Proteomes" id="UP000253950">
    <property type="component" value="Unassembled WGS sequence"/>
</dbReference>
<dbReference type="SMART" id="SM00411">
    <property type="entry name" value="BHL"/>
    <property type="match status" value="1"/>
</dbReference>
<dbReference type="GO" id="GO:0006417">
    <property type="term" value="P:regulation of translation"/>
    <property type="evidence" value="ECO:0007669"/>
    <property type="project" value="UniProtKB-KW"/>
</dbReference>
<evidence type="ECO:0000313" key="11">
    <source>
        <dbReference type="EMBL" id="RDF12580.1"/>
    </source>
</evidence>
<keyword evidence="13" id="KW-1185">Reference proteome</keyword>
<evidence type="ECO:0000313" key="12">
    <source>
        <dbReference type="Proteomes" id="UP000253872"/>
    </source>
</evidence>
<dbReference type="InterPro" id="IPR000119">
    <property type="entry name" value="Hist_DNA-bd"/>
</dbReference>
<evidence type="ECO:0000256" key="9">
    <source>
        <dbReference type="RuleBase" id="RU003941"/>
    </source>
</evidence>
<name>A0A369YM24_9PAST</name>
<dbReference type="Proteomes" id="UP000253872">
    <property type="component" value="Unassembled WGS sequence"/>
</dbReference>
<dbReference type="AlphaFoldDB" id="A0A369YM24"/>
<reference evidence="12 13" key="1">
    <citation type="submission" date="2018-05" db="EMBL/GenBank/DDBJ databases">
        <title>Draft Genome Sequences for a Diverse set of 7 Haemophilus Species.</title>
        <authorList>
            <person name="Nichols M."/>
            <person name="Topaz N."/>
            <person name="Wang X."/>
            <person name="Wang X."/>
            <person name="Boxrud D."/>
        </authorList>
    </citation>
    <scope>NUCLEOTIDE SEQUENCE [LARGE SCALE GENOMIC DNA]</scope>
    <source>
        <strain evidence="10 12">C2002001239</strain>
        <strain evidence="11 13">C2015005473</strain>
    </source>
</reference>
<dbReference type="InterPro" id="IPR020816">
    <property type="entry name" value="Histone-like_DNA-bd_CS"/>
</dbReference>
<evidence type="ECO:0000256" key="4">
    <source>
        <dbReference type="ARBA" id="ARBA00023015"/>
    </source>
</evidence>
<keyword evidence="6 9" id="KW-0804">Transcription</keyword>
<keyword evidence="5 9" id="KW-0238">DNA-binding</keyword>
<organism evidence="10 12">
    <name type="scientific">Haemophilus sputorum</name>
    <dbReference type="NCBI Taxonomy" id="1078480"/>
    <lineage>
        <taxon>Bacteria</taxon>
        <taxon>Pseudomonadati</taxon>
        <taxon>Pseudomonadota</taxon>
        <taxon>Gammaproteobacteria</taxon>
        <taxon>Pasteurellales</taxon>
        <taxon>Pasteurellaceae</taxon>
        <taxon>Haemophilus</taxon>
    </lineage>
</organism>
<dbReference type="Pfam" id="PF00216">
    <property type="entry name" value="Bac_DNA_binding"/>
    <property type="match status" value="1"/>
</dbReference>
<gene>
    <name evidence="11" type="ORF">DPV84_03315</name>
    <name evidence="10" type="ORF">DPV93_02395</name>
</gene>
<evidence type="ECO:0000256" key="1">
    <source>
        <dbReference type="ARBA" id="ARBA00010529"/>
    </source>
</evidence>
<dbReference type="NCBIfam" id="TIGR00988">
    <property type="entry name" value="hip"/>
    <property type="match status" value="1"/>
</dbReference>
<dbReference type="STRING" id="1035839.GCA_000238795_01548"/>
<evidence type="ECO:0000256" key="3">
    <source>
        <dbReference type="ARBA" id="ARBA00022845"/>
    </source>
</evidence>
<evidence type="ECO:0000313" key="10">
    <source>
        <dbReference type="EMBL" id="RDE72956.1"/>
    </source>
</evidence>
<comment type="subunit">
    <text evidence="9">Heterodimer of an alpha and a beta chain.</text>
</comment>
<evidence type="ECO:0000256" key="2">
    <source>
        <dbReference type="ARBA" id="ARBA00018700"/>
    </source>
</evidence>
<dbReference type="SUPFAM" id="SSF47729">
    <property type="entry name" value="IHF-like DNA-binding proteins"/>
    <property type="match status" value="1"/>
</dbReference>
<evidence type="ECO:0000256" key="7">
    <source>
        <dbReference type="ARBA" id="ARBA00023172"/>
    </source>
</evidence>
<dbReference type="NCBIfam" id="NF001222">
    <property type="entry name" value="PRK00199.1"/>
    <property type="match status" value="1"/>
</dbReference>
<dbReference type="PRINTS" id="PR01727">
    <property type="entry name" value="DNABINDINGHU"/>
</dbReference>
<comment type="caution">
    <text evidence="10">The sequence shown here is derived from an EMBL/GenBank/DDBJ whole genome shotgun (WGS) entry which is preliminary data.</text>
</comment>